<reference evidence="4 5" key="1">
    <citation type="submission" date="2016-10" db="EMBL/GenBank/DDBJ databases">
        <authorList>
            <person name="de Groot N.N."/>
        </authorList>
    </citation>
    <scope>NUCLEOTIDE SEQUENCE [LARGE SCALE GENOMIC DNA]</scope>
    <source>
        <strain evidence="4 5">DSM 23553</strain>
    </source>
</reference>
<dbReference type="EMBL" id="FNUG01000001">
    <property type="protein sequence ID" value="SEE31408.1"/>
    <property type="molecule type" value="Genomic_DNA"/>
</dbReference>
<dbReference type="CDD" id="cd04629">
    <property type="entry name" value="CBS_pair_bac"/>
    <property type="match status" value="1"/>
</dbReference>
<dbReference type="Gene3D" id="3.10.580.10">
    <property type="entry name" value="CBS-domain"/>
    <property type="match status" value="1"/>
</dbReference>
<sequence>MGIKSFQGRRAEPEKVETASVSVSDYMSTNLVTFTEDQSIYEVMELLMKHSISGGCVVDEKNNLVGVISEGDCMKHISDCRYYNMPDDHNTVKQRMTCHVETIDANMNVLDAAKKFIECKFRRFPIVKDGKLIGQISQRDVLRAALNLKGDNWHS</sequence>
<dbReference type="PROSITE" id="PS51371">
    <property type="entry name" value="CBS"/>
    <property type="match status" value="2"/>
</dbReference>
<evidence type="ECO:0000313" key="5">
    <source>
        <dbReference type="Proteomes" id="UP000199448"/>
    </source>
</evidence>
<dbReference type="SMART" id="SM00116">
    <property type="entry name" value="CBS"/>
    <property type="match status" value="2"/>
</dbReference>
<dbReference type="PANTHER" id="PTHR43080">
    <property type="entry name" value="CBS DOMAIN-CONTAINING PROTEIN CBSX3, MITOCHONDRIAL"/>
    <property type="match status" value="1"/>
</dbReference>
<dbReference type="RefSeq" id="WP_093110937.1">
    <property type="nucleotide sequence ID" value="NZ_FNGG01000001.1"/>
</dbReference>
<evidence type="ECO:0000256" key="1">
    <source>
        <dbReference type="ARBA" id="ARBA00023122"/>
    </source>
</evidence>
<dbReference type="InterPro" id="IPR051257">
    <property type="entry name" value="Diverse_CBS-Domain"/>
</dbReference>
<gene>
    <name evidence="4" type="ORF">SAMN04488034_101245</name>
</gene>
<accession>A0A1H5HW12</accession>
<dbReference type="SUPFAM" id="SSF54631">
    <property type="entry name" value="CBS-domain pair"/>
    <property type="match status" value="1"/>
</dbReference>
<feature type="domain" description="CBS" evidence="3">
    <location>
        <begin position="27"/>
        <end position="83"/>
    </location>
</feature>
<evidence type="ECO:0000259" key="3">
    <source>
        <dbReference type="PROSITE" id="PS51371"/>
    </source>
</evidence>
<protein>
    <submittedName>
        <fullName evidence="4">CBS domain-containing protein</fullName>
    </submittedName>
</protein>
<proteinExistence type="predicted"/>
<dbReference type="InterPro" id="IPR044729">
    <property type="entry name" value="CBS_bac"/>
</dbReference>
<feature type="domain" description="CBS" evidence="3">
    <location>
        <begin position="96"/>
        <end position="155"/>
    </location>
</feature>
<dbReference type="OrthoDB" id="9790355at2"/>
<evidence type="ECO:0000256" key="2">
    <source>
        <dbReference type="PROSITE-ProRule" id="PRU00703"/>
    </source>
</evidence>
<keyword evidence="5" id="KW-1185">Reference proteome</keyword>
<name>A0A1H5HW12_9FLAO</name>
<dbReference type="Pfam" id="PF00571">
    <property type="entry name" value="CBS"/>
    <property type="match status" value="2"/>
</dbReference>
<dbReference type="STRING" id="390640.SAMN04488034_101245"/>
<evidence type="ECO:0000313" key="4">
    <source>
        <dbReference type="EMBL" id="SEE31408.1"/>
    </source>
</evidence>
<dbReference type="PANTHER" id="PTHR43080:SF2">
    <property type="entry name" value="CBS DOMAIN-CONTAINING PROTEIN"/>
    <property type="match status" value="1"/>
</dbReference>
<dbReference type="AlphaFoldDB" id="A0A1H5HW12"/>
<dbReference type="InterPro" id="IPR046342">
    <property type="entry name" value="CBS_dom_sf"/>
</dbReference>
<dbReference type="Proteomes" id="UP000199448">
    <property type="component" value="Unassembled WGS sequence"/>
</dbReference>
<dbReference type="InterPro" id="IPR000644">
    <property type="entry name" value="CBS_dom"/>
</dbReference>
<keyword evidence="1 2" id="KW-0129">CBS domain</keyword>
<organism evidence="4 5">
    <name type="scientific">Salinimicrobium catena</name>
    <dbReference type="NCBI Taxonomy" id="390640"/>
    <lineage>
        <taxon>Bacteria</taxon>
        <taxon>Pseudomonadati</taxon>
        <taxon>Bacteroidota</taxon>
        <taxon>Flavobacteriia</taxon>
        <taxon>Flavobacteriales</taxon>
        <taxon>Flavobacteriaceae</taxon>
        <taxon>Salinimicrobium</taxon>
    </lineage>
</organism>